<feature type="region of interest" description="Disordered" evidence="2">
    <location>
        <begin position="88"/>
        <end position="250"/>
    </location>
</feature>
<dbReference type="OrthoDB" id="163257at2759"/>
<protein>
    <recommendedName>
        <fullName evidence="3">PWI domain-containing protein</fullName>
    </recommendedName>
</protein>
<dbReference type="Proteomes" id="UP000785679">
    <property type="component" value="Unassembled WGS sequence"/>
</dbReference>
<dbReference type="Gene3D" id="1.20.1390.10">
    <property type="entry name" value="PWI domain"/>
    <property type="match status" value="1"/>
</dbReference>
<dbReference type="EMBL" id="RRYP01012150">
    <property type="protein sequence ID" value="TNV77303.1"/>
    <property type="molecule type" value="Genomic_DNA"/>
</dbReference>
<keyword evidence="1" id="KW-0507">mRNA processing</keyword>
<keyword evidence="5" id="KW-1185">Reference proteome</keyword>
<sequence>MMGDEDDIVANFAISQLEQDQQAAVNHPDQRLGPKKMQVQLTGFLEDKASIFMKELWNLLLSAQADPSGIPPELIREKLDERQRKLEKLQQTEKQLQKIKSFSGLAVEDKPQELPKPAVVEAPRKRSRTPPKRERKRSPSSSERKHNRSRHSRRSPSSSDSDDRRHHKHSRKHHSRRRHSSESDSRRHRHHHHKKSSRRSRSPRDRSPRDTRERDRGHGKIERKRQRSPSSTPSAGKGRRSETPPARNKK</sequence>
<dbReference type="InterPro" id="IPR036483">
    <property type="entry name" value="PWI_dom_sf"/>
</dbReference>
<accession>A0A8J8NL64</accession>
<feature type="compositionally biased region" description="Basic and acidic residues" evidence="2">
    <location>
        <begin position="202"/>
        <end position="220"/>
    </location>
</feature>
<organism evidence="4 5">
    <name type="scientific">Halteria grandinella</name>
    <dbReference type="NCBI Taxonomy" id="5974"/>
    <lineage>
        <taxon>Eukaryota</taxon>
        <taxon>Sar</taxon>
        <taxon>Alveolata</taxon>
        <taxon>Ciliophora</taxon>
        <taxon>Intramacronucleata</taxon>
        <taxon>Spirotrichea</taxon>
        <taxon>Stichotrichia</taxon>
        <taxon>Sporadotrichida</taxon>
        <taxon>Halteriidae</taxon>
        <taxon>Halteria</taxon>
    </lineage>
</organism>
<reference evidence="4" key="1">
    <citation type="submission" date="2019-06" db="EMBL/GenBank/DDBJ databases">
        <authorList>
            <person name="Zheng W."/>
        </authorList>
    </citation>
    <scope>NUCLEOTIDE SEQUENCE</scope>
    <source>
        <strain evidence="4">QDHG01</strain>
    </source>
</reference>
<name>A0A8J8NL64_HALGN</name>
<dbReference type="GO" id="GO:0048024">
    <property type="term" value="P:regulation of mRNA splicing, via spliceosome"/>
    <property type="evidence" value="ECO:0007669"/>
    <property type="project" value="TreeGrafter"/>
</dbReference>
<gene>
    <name evidence="4" type="ORF">FGO68_gene4089</name>
</gene>
<feature type="domain" description="PWI" evidence="3">
    <location>
        <begin position="1"/>
        <end position="77"/>
    </location>
</feature>
<feature type="compositionally biased region" description="Basic residues" evidence="2">
    <location>
        <begin position="145"/>
        <end position="154"/>
    </location>
</feature>
<evidence type="ECO:0000256" key="1">
    <source>
        <dbReference type="ARBA" id="ARBA00022664"/>
    </source>
</evidence>
<dbReference type="SUPFAM" id="SSF101233">
    <property type="entry name" value="PWI domain"/>
    <property type="match status" value="1"/>
</dbReference>
<dbReference type="AlphaFoldDB" id="A0A8J8NL64"/>
<feature type="compositionally biased region" description="Basic residues" evidence="2">
    <location>
        <begin position="186"/>
        <end position="201"/>
    </location>
</feature>
<feature type="compositionally biased region" description="Basic residues" evidence="2">
    <location>
        <begin position="165"/>
        <end position="179"/>
    </location>
</feature>
<dbReference type="GO" id="GO:0006397">
    <property type="term" value="P:mRNA processing"/>
    <property type="evidence" value="ECO:0007669"/>
    <property type="project" value="UniProtKB-KW"/>
</dbReference>
<dbReference type="GO" id="GO:0003723">
    <property type="term" value="F:RNA binding"/>
    <property type="evidence" value="ECO:0007669"/>
    <property type="project" value="TreeGrafter"/>
</dbReference>
<evidence type="ECO:0000313" key="4">
    <source>
        <dbReference type="EMBL" id="TNV77303.1"/>
    </source>
</evidence>
<evidence type="ECO:0000313" key="5">
    <source>
        <dbReference type="Proteomes" id="UP000785679"/>
    </source>
</evidence>
<dbReference type="PROSITE" id="PS51025">
    <property type="entry name" value="PWI"/>
    <property type="match status" value="1"/>
</dbReference>
<proteinExistence type="predicted"/>
<feature type="compositionally biased region" description="Basic residues" evidence="2">
    <location>
        <begin position="125"/>
        <end position="138"/>
    </location>
</feature>
<dbReference type="InterPro" id="IPR002483">
    <property type="entry name" value="PWI_dom"/>
</dbReference>
<comment type="caution">
    <text evidence="4">The sequence shown here is derived from an EMBL/GenBank/DDBJ whole genome shotgun (WGS) entry which is preliminary data.</text>
</comment>
<evidence type="ECO:0000259" key="3">
    <source>
        <dbReference type="PROSITE" id="PS51025"/>
    </source>
</evidence>
<dbReference type="InterPro" id="IPR052225">
    <property type="entry name" value="Ser/Arg_repetitive_matrix"/>
</dbReference>
<dbReference type="SMART" id="SM00311">
    <property type="entry name" value="PWI"/>
    <property type="match status" value="1"/>
</dbReference>
<dbReference type="GO" id="GO:0005681">
    <property type="term" value="C:spliceosomal complex"/>
    <property type="evidence" value="ECO:0007669"/>
    <property type="project" value="TreeGrafter"/>
</dbReference>
<evidence type="ECO:0000256" key="2">
    <source>
        <dbReference type="SAM" id="MobiDB-lite"/>
    </source>
</evidence>
<dbReference type="PANTHER" id="PTHR23148:SF0">
    <property type="entry name" value="SERINE_ARGININE REPETITIVE MATRIX PROTEIN 1"/>
    <property type="match status" value="1"/>
</dbReference>
<dbReference type="PANTHER" id="PTHR23148">
    <property type="entry name" value="SERINE/ARGININE REGULATED NUCLEAR MATRIX PROTEIN"/>
    <property type="match status" value="1"/>
</dbReference>
<dbReference type="Pfam" id="PF01480">
    <property type="entry name" value="PWI"/>
    <property type="match status" value="1"/>
</dbReference>